<proteinExistence type="predicted"/>
<sequence length="87" mass="9939">MLVVFEGTIKKDKPVLLMGSSAKKGPRLKGKKHSAPAKEEKPTKKPKAKASKPNKTEDVCHHCHKPEHWRRNCKEYLEQLQTVGPWK</sequence>
<reference evidence="2 3" key="1">
    <citation type="journal article" date="2015" name="Proc. Natl. Acad. Sci. U.S.A.">
        <title>The resurrection genome of Boea hygrometrica: A blueprint for survival of dehydration.</title>
        <authorList>
            <person name="Xiao L."/>
            <person name="Yang G."/>
            <person name="Zhang L."/>
            <person name="Yang X."/>
            <person name="Zhao S."/>
            <person name="Ji Z."/>
            <person name="Zhou Q."/>
            <person name="Hu M."/>
            <person name="Wang Y."/>
            <person name="Chen M."/>
            <person name="Xu Y."/>
            <person name="Jin H."/>
            <person name="Xiao X."/>
            <person name="Hu G."/>
            <person name="Bao F."/>
            <person name="Hu Y."/>
            <person name="Wan P."/>
            <person name="Li L."/>
            <person name="Deng X."/>
            <person name="Kuang T."/>
            <person name="Xiang C."/>
            <person name="Zhu J.K."/>
            <person name="Oliver M.J."/>
            <person name="He Y."/>
        </authorList>
    </citation>
    <scope>NUCLEOTIDE SEQUENCE [LARGE SCALE GENOMIC DNA]</scope>
    <source>
        <strain evidence="3">cv. XS01</strain>
    </source>
</reference>
<organism evidence="2 3">
    <name type="scientific">Dorcoceras hygrometricum</name>
    <dbReference type="NCBI Taxonomy" id="472368"/>
    <lineage>
        <taxon>Eukaryota</taxon>
        <taxon>Viridiplantae</taxon>
        <taxon>Streptophyta</taxon>
        <taxon>Embryophyta</taxon>
        <taxon>Tracheophyta</taxon>
        <taxon>Spermatophyta</taxon>
        <taxon>Magnoliopsida</taxon>
        <taxon>eudicotyledons</taxon>
        <taxon>Gunneridae</taxon>
        <taxon>Pentapetalae</taxon>
        <taxon>asterids</taxon>
        <taxon>lamiids</taxon>
        <taxon>Lamiales</taxon>
        <taxon>Gesneriaceae</taxon>
        <taxon>Didymocarpoideae</taxon>
        <taxon>Trichosporeae</taxon>
        <taxon>Loxocarpinae</taxon>
        <taxon>Dorcoceras</taxon>
    </lineage>
</organism>
<dbReference type="InterPro" id="IPR036875">
    <property type="entry name" value="Znf_CCHC_sf"/>
</dbReference>
<evidence type="ECO:0000256" key="1">
    <source>
        <dbReference type="SAM" id="MobiDB-lite"/>
    </source>
</evidence>
<gene>
    <name evidence="2" type="ORF">F511_32813</name>
</gene>
<protein>
    <submittedName>
        <fullName evidence="2">Retrotransposon protein</fullName>
    </submittedName>
</protein>
<dbReference type="SUPFAM" id="SSF57756">
    <property type="entry name" value="Retrovirus zinc finger-like domains"/>
    <property type="match status" value="1"/>
</dbReference>
<dbReference type="Proteomes" id="UP000250235">
    <property type="component" value="Unassembled WGS sequence"/>
</dbReference>
<dbReference type="AlphaFoldDB" id="A0A2Z7A9Z1"/>
<dbReference type="EMBL" id="KV019627">
    <property type="protein sequence ID" value="KZV15760.1"/>
    <property type="molecule type" value="Genomic_DNA"/>
</dbReference>
<accession>A0A2Z7A9Z1</accession>
<evidence type="ECO:0000313" key="2">
    <source>
        <dbReference type="EMBL" id="KZV15760.1"/>
    </source>
</evidence>
<evidence type="ECO:0000313" key="3">
    <source>
        <dbReference type="Proteomes" id="UP000250235"/>
    </source>
</evidence>
<dbReference type="GO" id="GO:0008270">
    <property type="term" value="F:zinc ion binding"/>
    <property type="evidence" value="ECO:0007669"/>
    <property type="project" value="InterPro"/>
</dbReference>
<dbReference type="GO" id="GO:0003676">
    <property type="term" value="F:nucleic acid binding"/>
    <property type="evidence" value="ECO:0007669"/>
    <property type="project" value="InterPro"/>
</dbReference>
<dbReference type="OrthoDB" id="10591916at2759"/>
<name>A0A2Z7A9Z1_9LAMI</name>
<keyword evidence="3" id="KW-1185">Reference proteome</keyword>
<feature type="compositionally biased region" description="Basic residues" evidence="1">
    <location>
        <begin position="24"/>
        <end position="35"/>
    </location>
</feature>
<feature type="region of interest" description="Disordered" evidence="1">
    <location>
        <begin position="17"/>
        <end position="60"/>
    </location>
</feature>